<name>K5D4Q2_RHOBT</name>
<dbReference type="EMBL" id="AMCW01000089">
    <property type="protein sequence ID" value="EKK01652.1"/>
    <property type="molecule type" value="Genomic_DNA"/>
</dbReference>
<gene>
    <name evidence="1" type="ORF">RBSH_03105</name>
</gene>
<accession>K5D4Q2</accession>
<dbReference type="AlphaFoldDB" id="K5D4Q2"/>
<dbReference type="Proteomes" id="UP000007993">
    <property type="component" value="Unassembled WGS sequence"/>
</dbReference>
<comment type="caution">
    <text evidence="1">The sequence shown here is derived from an EMBL/GenBank/DDBJ whole genome shotgun (WGS) entry which is preliminary data.</text>
</comment>
<sequence length="47" mass="4973">MDYGAGISRSALAAVVEVMVAVGTVTNVLRLKCWVGWIAVLGLAVRR</sequence>
<dbReference type="PATRIC" id="fig|993517.3.peg.3367"/>
<proteinExistence type="predicted"/>
<organism evidence="1 2">
    <name type="scientific">Rhodopirellula baltica SH28</name>
    <dbReference type="NCBI Taxonomy" id="993517"/>
    <lineage>
        <taxon>Bacteria</taxon>
        <taxon>Pseudomonadati</taxon>
        <taxon>Planctomycetota</taxon>
        <taxon>Planctomycetia</taxon>
        <taxon>Pirellulales</taxon>
        <taxon>Pirellulaceae</taxon>
        <taxon>Rhodopirellula</taxon>
    </lineage>
</organism>
<evidence type="ECO:0000313" key="1">
    <source>
        <dbReference type="EMBL" id="EKK01652.1"/>
    </source>
</evidence>
<evidence type="ECO:0000313" key="2">
    <source>
        <dbReference type="Proteomes" id="UP000007993"/>
    </source>
</evidence>
<reference evidence="1 2" key="1">
    <citation type="journal article" date="2013" name="Mar. Genomics">
        <title>Expression of sulfatases in Rhodopirellula baltica and the diversity of sulfatases in the genus Rhodopirellula.</title>
        <authorList>
            <person name="Wegner C.E."/>
            <person name="Richter-Heitmann T."/>
            <person name="Klindworth A."/>
            <person name="Klockow C."/>
            <person name="Richter M."/>
            <person name="Achstetter T."/>
            <person name="Glockner F.O."/>
            <person name="Harder J."/>
        </authorList>
    </citation>
    <scope>NUCLEOTIDE SEQUENCE [LARGE SCALE GENOMIC DNA]</scope>
    <source>
        <strain evidence="1 2">SH28</strain>
    </source>
</reference>
<protein>
    <submittedName>
        <fullName evidence="1">Uncharacterized protein</fullName>
    </submittedName>
</protein>